<keyword evidence="18" id="KW-1185">Reference proteome</keyword>
<feature type="disulfide bond" evidence="14 15">
    <location>
        <begin position="57"/>
        <end position="72"/>
    </location>
</feature>
<dbReference type="SMART" id="SM00270">
    <property type="entry name" value="ChtBD1"/>
    <property type="match status" value="1"/>
</dbReference>
<dbReference type="Proteomes" id="UP000657918">
    <property type="component" value="Unassembled WGS sequence"/>
</dbReference>
<protein>
    <recommendedName>
        <fullName evidence="3">chitinase</fullName>
        <ecNumber evidence="3">3.2.1.14</ecNumber>
    </recommendedName>
</protein>
<dbReference type="InterPro" id="IPR018371">
    <property type="entry name" value="Chitin-binding_1_CS"/>
</dbReference>
<dbReference type="Pfam" id="PF00187">
    <property type="entry name" value="Chitin_bind_1"/>
    <property type="match status" value="1"/>
</dbReference>
<evidence type="ECO:0000256" key="1">
    <source>
        <dbReference type="ARBA" id="ARBA00000822"/>
    </source>
</evidence>
<dbReference type="GO" id="GO:0006032">
    <property type="term" value="P:chitin catabolic process"/>
    <property type="evidence" value="ECO:0007669"/>
    <property type="project" value="UniProtKB-KW"/>
</dbReference>
<dbReference type="FunFam" id="3.30.20.10:FF:000001">
    <property type="entry name" value="Endochitinase (Chitinase)"/>
    <property type="match status" value="1"/>
</dbReference>
<dbReference type="PROSITE" id="PS00774">
    <property type="entry name" value="CHITINASE_19_2"/>
    <property type="match status" value="1"/>
</dbReference>
<feature type="disulfide bond" evidence="14 15">
    <location>
        <begin position="71"/>
        <end position="85"/>
    </location>
</feature>
<keyword evidence="8" id="KW-0146">Chitin degradation</keyword>
<keyword evidence="5" id="KW-0732">Signal</keyword>
<dbReference type="InterPro" id="IPR000726">
    <property type="entry name" value="Glyco_hydro_19_cat"/>
</dbReference>
<keyword evidence="6" id="KW-0378">Hydrolase</keyword>
<feature type="disulfide bond" evidence="14">
    <location>
        <begin position="135"/>
        <end position="197"/>
    </location>
</feature>
<evidence type="ECO:0000256" key="5">
    <source>
        <dbReference type="ARBA" id="ARBA00022729"/>
    </source>
</evidence>
<feature type="disulfide bond" evidence="14">
    <location>
        <begin position="208"/>
        <end position="215"/>
    </location>
</feature>
<dbReference type="SUPFAM" id="SSF57016">
    <property type="entry name" value="Plant lectins/antimicrobial peptides"/>
    <property type="match status" value="1"/>
</dbReference>
<dbReference type="Gene3D" id="1.10.530.10">
    <property type="match status" value="1"/>
</dbReference>
<dbReference type="GO" id="GO:0008061">
    <property type="term" value="F:chitin binding"/>
    <property type="evidence" value="ECO:0007669"/>
    <property type="project" value="UniProtKB-UniRule"/>
</dbReference>
<sequence length="353" mass="38057">MFESNSQNYLFIYSLIAPPLLLKPDQNTTKGKNKMKFHTLILIALAFLLGTTLAEQCGSQAGNAVCPNGLCCSQHGWCGSTNDYCGAGCQSQCPGSSTPTPSTPTPTPSGGGDVGSIITAAVFDQMLKYRNDGRCPGNGFYTYDAFISAARSFSGFGTSGDATARRRELSAFLAQTSHETTGGWPSAPDGPYAWGYCFIRENDRQTQCSSNEWPCPAGRQYYGRGPIQLTHNYNYGLAGQAIGVDLINNPDLVATDPVISFKTAIWFWMTPQANKPSSHDVIIGQWGPSDADRAANRVPGYGVITNIINGGLECGNGANDKVADRIGFYRRYCDLLGVSYGDNLDCYNQRPFA</sequence>
<dbReference type="OrthoDB" id="5985073at2759"/>
<feature type="disulfide bond" evidence="14 15">
    <location>
        <begin position="66"/>
        <end position="78"/>
    </location>
</feature>
<dbReference type="Gene3D" id="3.30.60.10">
    <property type="entry name" value="Endochitinase-like"/>
    <property type="match status" value="1"/>
</dbReference>
<evidence type="ECO:0000256" key="2">
    <source>
        <dbReference type="ARBA" id="ARBA00009373"/>
    </source>
</evidence>
<comment type="similarity">
    <text evidence="2">Belongs to the glycosyl hydrolase 19 family. Chitinase class I subfamily.</text>
</comment>
<keyword evidence="11" id="KW-0326">Glycosidase</keyword>
<dbReference type="PROSITE" id="PS00026">
    <property type="entry name" value="CHIT_BIND_I_1"/>
    <property type="match status" value="1"/>
</dbReference>
<evidence type="ECO:0000256" key="9">
    <source>
        <dbReference type="ARBA" id="ARBA00023157"/>
    </source>
</evidence>
<keyword evidence="12" id="KW-0624">Polysaccharide degradation</keyword>
<dbReference type="CDD" id="cd00325">
    <property type="entry name" value="chitinase_GH19"/>
    <property type="match status" value="1"/>
</dbReference>
<dbReference type="Pfam" id="PF00182">
    <property type="entry name" value="Glyco_hydro_19"/>
    <property type="match status" value="1"/>
</dbReference>
<dbReference type="Gene3D" id="3.30.20.10">
    <property type="entry name" value="Endochitinase, domain 2"/>
    <property type="match status" value="1"/>
</dbReference>
<dbReference type="FunFam" id="3.30.60.10:FF:000001">
    <property type="entry name" value="Basic endochitinase"/>
    <property type="match status" value="1"/>
</dbReference>
<reference evidence="17 18" key="1">
    <citation type="submission" date="2020-10" db="EMBL/GenBank/DDBJ databases">
        <title>Plant Genome Project.</title>
        <authorList>
            <person name="Zhang R.-G."/>
        </authorList>
    </citation>
    <scope>NUCLEOTIDE SEQUENCE [LARGE SCALE GENOMIC DNA]</scope>
    <source>
        <strain evidence="17">FAFU-HL-1</strain>
        <tissue evidence="17">Leaf</tissue>
    </source>
</reference>
<organism evidence="17 18">
    <name type="scientific">Salix dunnii</name>
    <dbReference type="NCBI Taxonomy" id="1413687"/>
    <lineage>
        <taxon>Eukaryota</taxon>
        <taxon>Viridiplantae</taxon>
        <taxon>Streptophyta</taxon>
        <taxon>Embryophyta</taxon>
        <taxon>Tracheophyta</taxon>
        <taxon>Spermatophyta</taxon>
        <taxon>Magnoliopsida</taxon>
        <taxon>eudicotyledons</taxon>
        <taxon>Gunneridae</taxon>
        <taxon>Pentapetalae</taxon>
        <taxon>rosids</taxon>
        <taxon>fabids</taxon>
        <taxon>Malpighiales</taxon>
        <taxon>Salicaceae</taxon>
        <taxon>Saliceae</taxon>
        <taxon>Salix</taxon>
    </lineage>
</organism>
<evidence type="ECO:0000256" key="3">
    <source>
        <dbReference type="ARBA" id="ARBA00012729"/>
    </source>
</evidence>
<keyword evidence="10" id="KW-0119">Carbohydrate metabolism</keyword>
<evidence type="ECO:0000259" key="16">
    <source>
        <dbReference type="PROSITE" id="PS50941"/>
    </source>
</evidence>
<dbReference type="PROSITE" id="PS00773">
    <property type="entry name" value="CHITINASE_19_1"/>
    <property type="match status" value="1"/>
</dbReference>
<evidence type="ECO:0000256" key="8">
    <source>
        <dbReference type="ARBA" id="ARBA00023024"/>
    </source>
</evidence>
<dbReference type="PANTHER" id="PTHR22595">
    <property type="entry name" value="CHITINASE-RELATED"/>
    <property type="match status" value="1"/>
</dbReference>
<feature type="disulfide bond" evidence="14">
    <location>
        <begin position="314"/>
        <end position="346"/>
    </location>
</feature>
<dbReference type="SUPFAM" id="SSF53955">
    <property type="entry name" value="Lysozyme-like"/>
    <property type="match status" value="1"/>
</dbReference>
<dbReference type="GO" id="GO:0050832">
    <property type="term" value="P:defense response to fungus"/>
    <property type="evidence" value="ECO:0007669"/>
    <property type="project" value="TreeGrafter"/>
</dbReference>
<comment type="caution">
    <text evidence="17">The sequence shown here is derived from an EMBL/GenBank/DDBJ whole genome shotgun (WGS) entry which is preliminary data.</text>
</comment>
<accession>A0A835K3A7</accession>
<feature type="active site" description="Proton donor" evidence="13">
    <location>
        <position position="179"/>
    </location>
</feature>
<evidence type="ECO:0000256" key="7">
    <source>
        <dbReference type="ARBA" id="ARBA00022821"/>
    </source>
</evidence>
<evidence type="ECO:0000256" key="14">
    <source>
        <dbReference type="PIRSR" id="PIRSR001060-2"/>
    </source>
</evidence>
<evidence type="ECO:0000256" key="4">
    <source>
        <dbReference type="ARBA" id="ARBA00022669"/>
    </source>
</evidence>
<gene>
    <name evidence="17" type="ORF">SADUNF_Sadunf07G0053000</name>
</gene>
<evidence type="ECO:0000313" key="17">
    <source>
        <dbReference type="EMBL" id="KAF9678616.1"/>
    </source>
</evidence>
<dbReference type="EMBL" id="JADGMS010000007">
    <property type="protein sequence ID" value="KAF9678616.1"/>
    <property type="molecule type" value="Genomic_DNA"/>
</dbReference>
<feature type="domain" description="Chitin-binding type-1" evidence="16">
    <location>
        <begin position="54"/>
        <end position="95"/>
    </location>
</feature>
<evidence type="ECO:0000256" key="10">
    <source>
        <dbReference type="ARBA" id="ARBA00023277"/>
    </source>
</evidence>
<evidence type="ECO:0000256" key="6">
    <source>
        <dbReference type="ARBA" id="ARBA00022801"/>
    </source>
</evidence>
<dbReference type="GO" id="GO:0008843">
    <property type="term" value="F:endochitinase activity"/>
    <property type="evidence" value="ECO:0007669"/>
    <property type="project" value="UniProtKB-EC"/>
</dbReference>
<dbReference type="GO" id="GO:0016998">
    <property type="term" value="P:cell wall macromolecule catabolic process"/>
    <property type="evidence" value="ECO:0007669"/>
    <property type="project" value="InterPro"/>
</dbReference>
<keyword evidence="4 15" id="KW-0147">Chitin-binding</keyword>
<dbReference type="InterPro" id="IPR001002">
    <property type="entry name" value="Chitin-bd_1"/>
</dbReference>
<evidence type="ECO:0000313" key="18">
    <source>
        <dbReference type="Proteomes" id="UP000657918"/>
    </source>
</evidence>
<dbReference type="CDD" id="cd06921">
    <property type="entry name" value="ChtBD1_GH19_hevein"/>
    <property type="match status" value="1"/>
</dbReference>
<dbReference type="AlphaFoldDB" id="A0A835K3A7"/>
<dbReference type="EC" id="3.2.1.14" evidence="3"/>
<proteinExistence type="inferred from homology"/>
<dbReference type="InterPro" id="IPR016283">
    <property type="entry name" value="Glyco_hydro_19"/>
</dbReference>
<feature type="disulfide bond" evidence="14 15">
    <location>
        <begin position="89"/>
        <end position="93"/>
    </location>
</feature>
<dbReference type="PIRSF" id="PIRSF001060">
    <property type="entry name" value="Endochitinase"/>
    <property type="match status" value="1"/>
</dbReference>
<dbReference type="PROSITE" id="PS50941">
    <property type="entry name" value="CHIT_BIND_I_2"/>
    <property type="match status" value="1"/>
</dbReference>
<keyword evidence="7" id="KW-0611">Plant defense</keyword>
<comment type="catalytic activity">
    <reaction evidence="1">
        <text>Random endo-hydrolysis of N-acetyl-beta-D-glucosaminide (1-&gt;4)-beta-linkages in chitin and chitodextrins.</text>
        <dbReference type="EC" id="3.2.1.14"/>
    </reaction>
</comment>
<dbReference type="PRINTS" id="PR00451">
    <property type="entry name" value="CHITINBINDNG"/>
</dbReference>
<dbReference type="GO" id="GO:0000272">
    <property type="term" value="P:polysaccharide catabolic process"/>
    <property type="evidence" value="ECO:0007669"/>
    <property type="project" value="UniProtKB-KW"/>
</dbReference>
<dbReference type="PANTHER" id="PTHR22595:SF171">
    <property type="entry name" value="BASIC ENDOCHITINASE B"/>
    <property type="match status" value="1"/>
</dbReference>
<keyword evidence="9 14" id="KW-1015">Disulfide bond</keyword>
<evidence type="ECO:0000256" key="12">
    <source>
        <dbReference type="ARBA" id="ARBA00023326"/>
    </source>
</evidence>
<dbReference type="InterPro" id="IPR036861">
    <property type="entry name" value="Endochitinase-like_sf"/>
</dbReference>
<dbReference type="InterPro" id="IPR023346">
    <property type="entry name" value="Lysozyme-like_dom_sf"/>
</dbReference>
<evidence type="ECO:0000256" key="11">
    <source>
        <dbReference type="ARBA" id="ARBA00023295"/>
    </source>
</evidence>
<name>A0A835K3A7_9ROSI</name>
<evidence type="ECO:0000256" key="13">
    <source>
        <dbReference type="PIRSR" id="PIRSR001060-1"/>
    </source>
</evidence>
<evidence type="ECO:0000256" key="15">
    <source>
        <dbReference type="PROSITE-ProRule" id="PRU00261"/>
    </source>
</evidence>